<dbReference type="PRINTS" id="PR00038">
    <property type="entry name" value="HTHLUXR"/>
</dbReference>
<keyword evidence="2" id="KW-0238">DNA-binding</keyword>
<accession>A0A7I7T1E7</accession>
<feature type="domain" description="HTH luxR-type" evidence="4">
    <location>
        <begin position="469"/>
        <end position="534"/>
    </location>
</feature>
<dbReference type="GO" id="GO:0006355">
    <property type="term" value="P:regulation of DNA-templated transcription"/>
    <property type="evidence" value="ECO:0007669"/>
    <property type="project" value="InterPro"/>
</dbReference>
<dbReference type="CDD" id="cd06170">
    <property type="entry name" value="LuxR_C_like"/>
    <property type="match status" value="1"/>
</dbReference>
<dbReference type="InterPro" id="IPR016032">
    <property type="entry name" value="Sig_transdc_resp-reg_C-effctor"/>
</dbReference>
<reference evidence="5 6" key="1">
    <citation type="journal article" date="2019" name="Emerg. Microbes Infect.">
        <title>Comprehensive subspecies identification of 175 nontuberculous mycobacteria species based on 7547 genomic profiles.</title>
        <authorList>
            <person name="Matsumoto Y."/>
            <person name="Kinjo T."/>
            <person name="Motooka D."/>
            <person name="Nabeya D."/>
            <person name="Jung N."/>
            <person name="Uechi K."/>
            <person name="Horii T."/>
            <person name="Iida T."/>
            <person name="Fujita J."/>
            <person name="Nakamura S."/>
        </authorList>
    </citation>
    <scope>NUCLEOTIDE SEQUENCE [LARGE SCALE GENOMIC DNA]</scope>
    <source>
        <strain evidence="5 6">JCM 30396</strain>
    </source>
</reference>
<dbReference type="InterPro" id="IPR011990">
    <property type="entry name" value="TPR-like_helical_dom_sf"/>
</dbReference>
<dbReference type="PROSITE" id="PS00622">
    <property type="entry name" value="HTH_LUXR_1"/>
    <property type="match status" value="1"/>
</dbReference>
<dbReference type="PANTHER" id="PTHR44688">
    <property type="entry name" value="DNA-BINDING TRANSCRIPTIONAL ACTIVATOR DEVR_DOSR"/>
    <property type="match status" value="1"/>
</dbReference>
<dbReference type="SMART" id="SM00028">
    <property type="entry name" value="TPR"/>
    <property type="match status" value="2"/>
</dbReference>
<organism evidence="5 6">
    <name type="scientific">Mycolicibacterium helvum</name>
    <dbReference type="NCBI Taxonomy" id="1534349"/>
    <lineage>
        <taxon>Bacteria</taxon>
        <taxon>Bacillati</taxon>
        <taxon>Actinomycetota</taxon>
        <taxon>Actinomycetes</taxon>
        <taxon>Mycobacteriales</taxon>
        <taxon>Mycobacteriaceae</taxon>
        <taxon>Mycolicibacterium</taxon>
    </lineage>
</organism>
<dbReference type="SUPFAM" id="SSF46894">
    <property type="entry name" value="C-terminal effector domain of the bipartite response regulators"/>
    <property type="match status" value="1"/>
</dbReference>
<dbReference type="Pfam" id="PF00196">
    <property type="entry name" value="GerE"/>
    <property type="match status" value="1"/>
</dbReference>
<dbReference type="PANTHER" id="PTHR44688:SF16">
    <property type="entry name" value="DNA-BINDING TRANSCRIPTIONAL ACTIVATOR DEVR_DOSR"/>
    <property type="match status" value="1"/>
</dbReference>
<dbReference type="KEGG" id="mhev:MHEL_13470"/>
<evidence type="ECO:0000256" key="1">
    <source>
        <dbReference type="ARBA" id="ARBA00023015"/>
    </source>
</evidence>
<dbReference type="AlphaFoldDB" id="A0A7I7T1E7"/>
<dbReference type="SMART" id="SM00421">
    <property type="entry name" value="HTH_LUXR"/>
    <property type="match status" value="1"/>
</dbReference>
<dbReference type="Gene3D" id="1.10.10.10">
    <property type="entry name" value="Winged helix-like DNA-binding domain superfamily/Winged helix DNA-binding domain"/>
    <property type="match status" value="1"/>
</dbReference>
<proteinExistence type="predicted"/>
<dbReference type="InterPro" id="IPR036388">
    <property type="entry name" value="WH-like_DNA-bd_sf"/>
</dbReference>
<dbReference type="Proteomes" id="UP000467148">
    <property type="component" value="Chromosome"/>
</dbReference>
<evidence type="ECO:0000313" key="5">
    <source>
        <dbReference type="EMBL" id="BBY63104.1"/>
    </source>
</evidence>
<evidence type="ECO:0000256" key="3">
    <source>
        <dbReference type="ARBA" id="ARBA00023163"/>
    </source>
</evidence>
<keyword evidence="1" id="KW-0805">Transcription regulation</keyword>
<dbReference type="InterPro" id="IPR019734">
    <property type="entry name" value="TPR_rpt"/>
</dbReference>
<dbReference type="EMBL" id="AP022596">
    <property type="protein sequence ID" value="BBY63104.1"/>
    <property type="molecule type" value="Genomic_DNA"/>
</dbReference>
<evidence type="ECO:0000313" key="6">
    <source>
        <dbReference type="Proteomes" id="UP000467148"/>
    </source>
</evidence>
<dbReference type="SUPFAM" id="SSF48452">
    <property type="entry name" value="TPR-like"/>
    <property type="match status" value="1"/>
</dbReference>
<dbReference type="PROSITE" id="PS50043">
    <property type="entry name" value="HTH_LUXR_2"/>
    <property type="match status" value="1"/>
</dbReference>
<evidence type="ECO:0000259" key="4">
    <source>
        <dbReference type="PROSITE" id="PS50043"/>
    </source>
</evidence>
<dbReference type="RefSeq" id="WP_163746803.1">
    <property type="nucleotide sequence ID" value="NZ_AP022596.1"/>
</dbReference>
<name>A0A7I7T1E7_9MYCO</name>
<dbReference type="GO" id="GO:0003677">
    <property type="term" value="F:DNA binding"/>
    <property type="evidence" value="ECO:0007669"/>
    <property type="project" value="UniProtKB-KW"/>
</dbReference>
<protein>
    <submittedName>
        <fullName evidence="5">Helix-turn-helix transcriptional regulator</fullName>
    </submittedName>
</protein>
<sequence>MGADHDLETARDAYSRGDWRTAYDHFTAAQSTKELTTDDLSCYGMAAWRLGHGRHSMQLSEQAFNRLSAANDTRAAAMKAVEVALQWFNGGDLTITRVWINRARRLHDKQPDDQVLAYLLYLDSLVAIDEGRNDVAAALVEQLHEVTTRLNDPGFTALFSTASGVTMLPFARTTEAFAQLDEAMMPVLADQVPVDWAGDIYCAVIYECHRLADLNRMKTWFDAMEVWRKGPQVSASWYGTTCEVHKMDLHSATKDYHQVEQRLLDAIAALGDFPGTTGKGYYELGEIRRRKGDIDGARAAFATARDHNKDPQPGEALLRCQLGEDAAAATDLRLRIDAENDDINRTRLLPAAVEIALARNKVDEADQYCTELETGAEKFDSPGFRAWARHARGAVLVKQGREADALPVLQDALKRYRNTQCRYEMAQVYEWMALARQGTGDKAGAVTDAANAQAIFQQLGAVPSQAAPTEAAPGGLTKRELEVLAGIAAGASNRDVAKQLFISEKTVGRHLANIYVKLGVSSRTAAAAWAHDNKVRPSAPTSFAP</sequence>
<keyword evidence="3" id="KW-0804">Transcription</keyword>
<keyword evidence="6" id="KW-1185">Reference proteome</keyword>
<gene>
    <name evidence="5" type="ORF">MHEL_13470</name>
</gene>
<dbReference type="InterPro" id="IPR000792">
    <property type="entry name" value="Tscrpt_reg_LuxR_C"/>
</dbReference>
<dbReference type="Gene3D" id="1.25.40.10">
    <property type="entry name" value="Tetratricopeptide repeat domain"/>
    <property type="match status" value="1"/>
</dbReference>
<evidence type="ECO:0000256" key="2">
    <source>
        <dbReference type="ARBA" id="ARBA00023125"/>
    </source>
</evidence>